<protein>
    <submittedName>
        <fullName evidence="3">Amidohydrolase</fullName>
        <ecNumber evidence="3">3.5.-.-</ecNumber>
    </submittedName>
</protein>
<evidence type="ECO:0000259" key="2">
    <source>
        <dbReference type="Pfam" id="PF07969"/>
    </source>
</evidence>
<dbReference type="PANTHER" id="PTHR22642">
    <property type="entry name" value="IMIDAZOLONEPROPIONASE"/>
    <property type="match status" value="1"/>
</dbReference>
<dbReference type="CDD" id="cd01300">
    <property type="entry name" value="YtcJ_like"/>
    <property type="match status" value="1"/>
</dbReference>
<evidence type="ECO:0000313" key="4">
    <source>
        <dbReference type="Proteomes" id="UP001595904"/>
    </source>
</evidence>
<dbReference type="SUPFAM" id="SSF51338">
    <property type="entry name" value="Composite domain of metallo-dependent hydrolases"/>
    <property type="match status" value="1"/>
</dbReference>
<dbReference type="RefSeq" id="WP_380599861.1">
    <property type="nucleotide sequence ID" value="NZ_JBHSDU010000003.1"/>
</dbReference>
<keyword evidence="4" id="KW-1185">Reference proteome</keyword>
<dbReference type="Gene3D" id="2.30.40.10">
    <property type="entry name" value="Urease, subunit C, domain 1"/>
    <property type="match status" value="1"/>
</dbReference>
<dbReference type="InterPro" id="IPR033932">
    <property type="entry name" value="YtcJ-like"/>
</dbReference>
<proteinExistence type="predicted"/>
<dbReference type="InterPro" id="IPR032466">
    <property type="entry name" value="Metal_Hydrolase"/>
</dbReference>
<evidence type="ECO:0000256" key="1">
    <source>
        <dbReference type="SAM" id="SignalP"/>
    </source>
</evidence>
<name>A0ABV8SV29_9GAMM</name>
<evidence type="ECO:0000313" key="3">
    <source>
        <dbReference type="EMBL" id="MFC4311479.1"/>
    </source>
</evidence>
<dbReference type="EC" id="3.5.-.-" evidence="3"/>
<feature type="domain" description="Amidohydrolase 3" evidence="2">
    <location>
        <begin position="74"/>
        <end position="552"/>
    </location>
</feature>
<dbReference type="SUPFAM" id="SSF51556">
    <property type="entry name" value="Metallo-dependent hydrolases"/>
    <property type="match status" value="1"/>
</dbReference>
<dbReference type="InterPro" id="IPR011059">
    <property type="entry name" value="Metal-dep_hydrolase_composite"/>
</dbReference>
<dbReference type="Proteomes" id="UP001595904">
    <property type="component" value="Unassembled WGS sequence"/>
</dbReference>
<dbReference type="Gene3D" id="3.20.20.140">
    <property type="entry name" value="Metal-dependent hydrolases"/>
    <property type="match status" value="1"/>
</dbReference>
<reference evidence="4" key="1">
    <citation type="journal article" date="2019" name="Int. J. Syst. Evol. Microbiol.">
        <title>The Global Catalogue of Microorganisms (GCM) 10K type strain sequencing project: providing services to taxonomists for standard genome sequencing and annotation.</title>
        <authorList>
            <consortium name="The Broad Institute Genomics Platform"/>
            <consortium name="The Broad Institute Genome Sequencing Center for Infectious Disease"/>
            <person name="Wu L."/>
            <person name="Ma J."/>
        </authorList>
    </citation>
    <scope>NUCLEOTIDE SEQUENCE [LARGE SCALE GENOMIC DNA]</scope>
    <source>
        <strain evidence="4">CGMCC 1.10759</strain>
    </source>
</reference>
<feature type="chain" id="PRO_5047539402" evidence="1">
    <location>
        <begin position="25"/>
        <end position="555"/>
    </location>
</feature>
<keyword evidence="3" id="KW-0378">Hydrolase</keyword>
<accession>A0ABV8SV29</accession>
<sequence>MLRKIIHATLAAVVLQSVSVAASAAPDAIYFNANVWTGNAQQPKAEAIAIDDGNIVAVGTSADVRKLADAKTNAVDLKGAFVVPGFIDNHVHFINGGLALAQVDLRDAATRAEFTKRIAEAAAKTPKGQWIKDGNWDHELWGGELPTRDWIDKDTPNTPVFISRLDGHMALANSLVLKLAGVDEKTPDPAGGTIVRDKSGRPTGVLKDNAMNLVFKVIPPVSDQELAQGLERAMEHAVARGVTQVHDMGGIEDFRVLDLYRRTRASDKLRMRIYSFVPMAERQKAAEYKKQNGTGDEWLRWGGVKGFVDGSLGSTTAWFHKPYDDAPNTTGLTMVEPEKLRAGIVEANQAGLHVAVHAIGDRANDWLLDAFEKIEQAGPKKDWRFRIEHAQHLTPAAIKRFGPLGVVASMQPYHAIDDGRWAEKRIGAERLKGTYAFRSLIDSGAHLTFGSDWPVAPLDPLTGIYAAVTRRTTDGANPNGWQPQQKITVAEALRSYTAENAWAGFQEGKVGVLKQGALADFAVLSKDLFAVPPAEIDKVKVVRTVVGGREVYLAR</sequence>
<dbReference type="Gene3D" id="3.10.310.70">
    <property type="match status" value="1"/>
</dbReference>
<organism evidence="3 4">
    <name type="scientific">Steroidobacter flavus</name>
    <dbReference type="NCBI Taxonomy" id="1842136"/>
    <lineage>
        <taxon>Bacteria</taxon>
        <taxon>Pseudomonadati</taxon>
        <taxon>Pseudomonadota</taxon>
        <taxon>Gammaproteobacteria</taxon>
        <taxon>Steroidobacterales</taxon>
        <taxon>Steroidobacteraceae</taxon>
        <taxon>Steroidobacter</taxon>
    </lineage>
</organism>
<gene>
    <name evidence="3" type="ORF">ACFPN2_20430</name>
</gene>
<dbReference type="EMBL" id="JBHSDU010000003">
    <property type="protein sequence ID" value="MFC4311479.1"/>
    <property type="molecule type" value="Genomic_DNA"/>
</dbReference>
<keyword evidence="1" id="KW-0732">Signal</keyword>
<dbReference type="GO" id="GO:0016787">
    <property type="term" value="F:hydrolase activity"/>
    <property type="evidence" value="ECO:0007669"/>
    <property type="project" value="UniProtKB-KW"/>
</dbReference>
<comment type="caution">
    <text evidence="3">The sequence shown here is derived from an EMBL/GenBank/DDBJ whole genome shotgun (WGS) entry which is preliminary data.</text>
</comment>
<dbReference type="Pfam" id="PF07969">
    <property type="entry name" value="Amidohydro_3"/>
    <property type="match status" value="1"/>
</dbReference>
<feature type="signal peptide" evidence="1">
    <location>
        <begin position="1"/>
        <end position="24"/>
    </location>
</feature>
<dbReference type="InterPro" id="IPR013108">
    <property type="entry name" value="Amidohydro_3"/>
</dbReference>
<dbReference type="PANTHER" id="PTHR22642:SF2">
    <property type="entry name" value="PROTEIN LONG AFTER FAR-RED 3"/>
    <property type="match status" value="1"/>
</dbReference>